<evidence type="ECO:0000313" key="2">
    <source>
        <dbReference type="Proteomes" id="UP000063387"/>
    </source>
</evidence>
<name>A0A0X8HCG8_9GAMM</name>
<dbReference type="AlphaFoldDB" id="A0A0X8HCG8"/>
<dbReference type="PATRIC" id="fig|507626.3.peg.972"/>
<sequence>MSSPKHPADDSPSAGQEPISDYLEGQRALLELKCCAPKALSVLIHNLSQPMSRSLEQALARSLAAGDIPGFQPTDTLMPAMMRALGLAREDLDQDPIIHALRTTCNSCSKVGTCWLALRHQAPREECRRFCPNAEALEARGAEPDSCGPAN</sequence>
<reference evidence="1" key="1">
    <citation type="journal article" date="2016" name="Genome Announc.">
        <title>Draft Genome Sequence of 'Halomonas chromatireducens' Strain AGD 8-3, a Haloalkaliphilic Chromate- and Selenite-Reducing Gammaproteobacterium.</title>
        <authorList>
            <person name="Sharko F.S."/>
            <person name="Shapovalova A.A."/>
            <person name="Tsygankova S.V."/>
            <person name="Komova A.V."/>
            <person name="Boulygina E.S."/>
            <person name="Teslyuk A.B."/>
            <person name="Gotovtsev P.M."/>
            <person name="Namsaraev Z.B."/>
            <person name="Khijniak T.V."/>
            <person name="Nedoluzhko A.V."/>
            <person name="Vasilov R.G."/>
        </authorList>
    </citation>
    <scope>NUCLEOTIDE SEQUENCE [LARGE SCALE GENOMIC DNA]</scope>
    <source>
        <strain evidence="1">AGD 8-3</strain>
    </source>
</reference>
<dbReference type="EMBL" id="CP014226">
    <property type="protein sequence ID" value="AMD00059.1"/>
    <property type="molecule type" value="Genomic_DNA"/>
</dbReference>
<proteinExistence type="predicted"/>
<dbReference type="RefSeq" id="WP_066445816.1">
    <property type="nucleotide sequence ID" value="NZ_CP014226.1"/>
</dbReference>
<organism evidence="1 2">
    <name type="scientific">Halomonas chromatireducens</name>
    <dbReference type="NCBI Taxonomy" id="507626"/>
    <lineage>
        <taxon>Bacteria</taxon>
        <taxon>Pseudomonadati</taxon>
        <taxon>Pseudomonadota</taxon>
        <taxon>Gammaproteobacteria</taxon>
        <taxon>Oceanospirillales</taxon>
        <taxon>Halomonadaceae</taxon>
        <taxon>Halomonas</taxon>
    </lineage>
</organism>
<evidence type="ECO:0000313" key="1">
    <source>
        <dbReference type="EMBL" id="AMD00059.1"/>
    </source>
</evidence>
<dbReference type="KEGG" id="hco:LOKO_00982"/>
<gene>
    <name evidence="1" type="ORF">LOKO_00982</name>
</gene>
<dbReference type="Proteomes" id="UP000063387">
    <property type="component" value="Chromosome"/>
</dbReference>
<keyword evidence="2" id="KW-1185">Reference proteome</keyword>
<dbReference type="OrthoDB" id="6159568at2"/>
<protein>
    <submittedName>
        <fullName evidence="1">Uncharacterized protein</fullName>
    </submittedName>
</protein>
<reference evidence="1" key="2">
    <citation type="submission" date="2016-02" db="EMBL/GenBank/DDBJ databases">
        <authorList>
            <person name="Wen L."/>
            <person name="He K."/>
            <person name="Yang H."/>
        </authorList>
    </citation>
    <scope>NUCLEOTIDE SEQUENCE [LARGE SCALE GENOMIC DNA]</scope>
    <source>
        <strain evidence="1">AGD 8-3</strain>
    </source>
</reference>
<accession>A0A0X8HCG8</accession>